<feature type="region of interest" description="Disordered" evidence="1">
    <location>
        <begin position="1"/>
        <end position="108"/>
    </location>
</feature>
<feature type="region of interest" description="Disordered" evidence="1">
    <location>
        <begin position="371"/>
        <end position="408"/>
    </location>
</feature>
<sequence>MDARNVLPSAARSASFPASSSAGSLLIRAPPTLDDDDDNDEDEDSDFEPKPPRVDIQGISCSDESSDRGGSDCERLLASGGDDFETASGRPFVADPDEETSEEGGEIAKDRNFRAFVAYPGANISENIFREEMCSDVDEYSSEAETVAVYDHGPVVDQVMPIARLSIDFEDEEGLMATEESGDEEIVRAVRVPRFDVSEMVGNAPRIRVVVDEEERYEGETSLIAGDGIELHSTSGEYISENGGLASMGHAGVMPLQGEERSFMEQNSRILANFEYLSSKGARMEGADSHQPNDERFWELKNGKSSDADFAKKCEATTMVSEAMQLNFEELDFIWSKIVKPSFNCTVEEAVVGKDAMYGAGLTLEDHLNNETPHSQKISEGPEVAGEVKHSDDTYYKNGTNASQEASTKNIEVAEANDEMGSSDQALHNPCSFLNSVFTVSPSDHEPEL</sequence>
<name>A0A8T0CYS7_CORYI</name>
<dbReference type="OrthoDB" id="1710494at2759"/>
<feature type="compositionally biased region" description="Polar residues" evidence="1">
    <location>
        <begin position="397"/>
        <end position="408"/>
    </location>
</feature>
<protein>
    <submittedName>
        <fullName evidence="2">Uncharacterized protein</fullName>
    </submittedName>
</protein>
<accession>A0A8T0CYS7</accession>
<dbReference type="Gramene" id="rna-gnl|WGS:JABURB|Cocit.L3782.1">
    <property type="protein sequence ID" value="cds-KAF7851496.1"/>
    <property type="gene ID" value="gene-BT93_L3782"/>
</dbReference>
<keyword evidence="3" id="KW-1185">Reference proteome</keyword>
<feature type="compositionally biased region" description="Basic and acidic residues" evidence="1">
    <location>
        <begin position="386"/>
        <end position="395"/>
    </location>
</feature>
<feature type="compositionally biased region" description="Basic and acidic residues" evidence="1">
    <location>
        <begin position="65"/>
        <end position="75"/>
    </location>
</feature>
<dbReference type="Proteomes" id="UP000806378">
    <property type="component" value="Unassembled WGS sequence"/>
</dbReference>
<comment type="caution">
    <text evidence="2">The sequence shown here is derived from an EMBL/GenBank/DDBJ whole genome shotgun (WGS) entry which is preliminary data.</text>
</comment>
<gene>
    <name evidence="2" type="ORF">BT93_L3782</name>
</gene>
<feature type="compositionally biased region" description="Low complexity" evidence="1">
    <location>
        <begin position="9"/>
        <end position="24"/>
    </location>
</feature>
<evidence type="ECO:0000313" key="3">
    <source>
        <dbReference type="Proteomes" id="UP000806378"/>
    </source>
</evidence>
<dbReference type="AlphaFoldDB" id="A0A8T0CYS7"/>
<feature type="compositionally biased region" description="Acidic residues" evidence="1">
    <location>
        <begin position="33"/>
        <end position="46"/>
    </location>
</feature>
<proteinExistence type="predicted"/>
<reference evidence="2" key="1">
    <citation type="submission" date="2020-05" db="EMBL/GenBank/DDBJ databases">
        <title>WGS assembly of Corymbia citriodora subspecies variegata.</title>
        <authorList>
            <person name="Barry K."/>
            <person name="Hundley H."/>
            <person name="Shu S."/>
            <person name="Jenkins J."/>
            <person name="Grimwood J."/>
            <person name="Baten A."/>
        </authorList>
    </citation>
    <scope>NUCLEOTIDE SEQUENCE</scope>
    <source>
        <strain evidence="2">CV2-018</strain>
    </source>
</reference>
<organism evidence="2 3">
    <name type="scientific">Corymbia citriodora subsp. variegata</name>
    <dbReference type="NCBI Taxonomy" id="360336"/>
    <lineage>
        <taxon>Eukaryota</taxon>
        <taxon>Viridiplantae</taxon>
        <taxon>Streptophyta</taxon>
        <taxon>Embryophyta</taxon>
        <taxon>Tracheophyta</taxon>
        <taxon>Spermatophyta</taxon>
        <taxon>Magnoliopsida</taxon>
        <taxon>eudicotyledons</taxon>
        <taxon>Gunneridae</taxon>
        <taxon>Pentapetalae</taxon>
        <taxon>rosids</taxon>
        <taxon>malvids</taxon>
        <taxon>Myrtales</taxon>
        <taxon>Myrtaceae</taxon>
        <taxon>Myrtoideae</taxon>
        <taxon>Eucalypteae</taxon>
        <taxon>Corymbia</taxon>
    </lineage>
</organism>
<evidence type="ECO:0000313" key="2">
    <source>
        <dbReference type="EMBL" id="KAF7851496.1"/>
    </source>
</evidence>
<dbReference type="EMBL" id="MU089539">
    <property type="protein sequence ID" value="KAF7851496.1"/>
    <property type="molecule type" value="Genomic_DNA"/>
</dbReference>
<feature type="compositionally biased region" description="Acidic residues" evidence="1">
    <location>
        <begin position="95"/>
        <end position="105"/>
    </location>
</feature>
<evidence type="ECO:0000256" key="1">
    <source>
        <dbReference type="SAM" id="MobiDB-lite"/>
    </source>
</evidence>